<dbReference type="CDD" id="cd07344">
    <property type="entry name" value="M48_yhfN_like"/>
    <property type="match status" value="1"/>
</dbReference>
<gene>
    <name evidence="2" type="ORF">H9815_04975</name>
</gene>
<dbReference type="Pfam" id="PF01863">
    <property type="entry name" value="YgjP-like"/>
    <property type="match status" value="1"/>
</dbReference>
<proteinExistence type="predicted"/>
<reference evidence="2" key="1">
    <citation type="journal article" date="2021" name="PeerJ">
        <title>Extensive microbial diversity within the chicken gut microbiome revealed by metagenomics and culture.</title>
        <authorList>
            <person name="Gilroy R."/>
            <person name="Ravi A."/>
            <person name="Getino M."/>
            <person name="Pursley I."/>
            <person name="Horton D.L."/>
            <person name="Alikhan N.F."/>
            <person name="Baker D."/>
            <person name="Gharbi K."/>
            <person name="Hall N."/>
            <person name="Watson M."/>
            <person name="Adriaenssens E.M."/>
            <person name="Foster-Nyarko E."/>
            <person name="Jarju S."/>
            <person name="Secka A."/>
            <person name="Antonio M."/>
            <person name="Oren A."/>
            <person name="Chaudhuri R.R."/>
            <person name="La Ragione R."/>
            <person name="Hildebrand F."/>
            <person name="Pallen M.J."/>
        </authorList>
    </citation>
    <scope>NUCLEOTIDE SEQUENCE</scope>
    <source>
        <strain evidence="2">ChiGjej4B4-7305</strain>
    </source>
</reference>
<dbReference type="PANTHER" id="PTHR30399:SF1">
    <property type="entry name" value="UTP PYROPHOSPHATASE"/>
    <property type="match status" value="1"/>
</dbReference>
<evidence type="ECO:0000313" key="2">
    <source>
        <dbReference type="EMBL" id="HIZ35107.1"/>
    </source>
</evidence>
<organism evidence="2 3">
    <name type="scientific">Candidatus Ruania gallistercoris</name>
    <dbReference type="NCBI Taxonomy" id="2838746"/>
    <lineage>
        <taxon>Bacteria</taxon>
        <taxon>Bacillati</taxon>
        <taxon>Actinomycetota</taxon>
        <taxon>Actinomycetes</taxon>
        <taxon>Micrococcales</taxon>
        <taxon>Ruaniaceae</taxon>
        <taxon>Ruania</taxon>
    </lineage>
</organism>
<accession>A0A9D2J3P2</accession>
<protein>
    <submittedName>
        <fullName evidence="2">M48 family metallopeptidase</fullName>
    </submittedName>
</protein>
<dbReference type="Proteomes" id="UP000824037">
    <property type="component" value="Unassembled WGS sequence"/>
</dbReference>
<reference evidence="2" key="2">
    <citation type="submission" date="2021-04" db="EMBL/GenBank/DDBJ databases">
        <authorList>
            <person name="Gilroy R."/>
        </authorList>
    </citation>
    <scope>NUCLEOTIDE SEQUENCE</scope>
    <source>
        <strain evidence="2">ChiGjej4B4-7305</strain>
    </source>
</reference>
<feature type="domain" description="YgjP-like metallopeptidase" evidence="1">
    <location>
        <begin position="79"/>
        <end position="146"/>
    </location>
</feature>
<name>A0A9D2J3P2_9MICO</name>
<comment type="caution">
    <text evidence="2">The sequence shown here is derived from an EMBL/GenBank/DDBJ whole genome shotgun (WGS) entry which is preliminary data.</text>
</comment>
<evidence type="ECO:0000259" key="1">
    <source>
        <dbReference type="Pfam" id="PF01863"/>
    </source>
</evidence>
<dbReference type="PANTHER" id="PTHR30399">
    <property type="entry name" value="UNCHARACTERIZED PROTEIN YGJP"/>
    <property type="match status" value="1"/>
</dbReference>
<dbReference type="Gene3D" id="3.30.2010.10">
    <property type="entry name" value="Metalloproteases ('zincins'), catalytic domain"/>
    <property type="match status" value="1"/>
</dbReference>
<dbReference type="InterPro" id="IPR053136">
    <property type="entry name" value="UTP_pyrophosphatase-like"/>
</dbReference>
<sequence length="161" mass="18413">MVVRRSSRRRKTVSAYREAGRTIVAIPSGFTRAEEDTWVRRMLARLADSDRRRSPNGAELTRRAAALARQYLDERAVPTSIRWTANQDTRWGSCTPARGTVRISDRVQGMPPWVIDYVLLHELAHLIEPGHGEEFWALLADYPHTERARGFLLGVSHVWHG</sequence>
<dbReference type="AlphaFoldDB" id="A0A9D2J3P2"/>
<dbReference type="EMBL" id="DXBY01000078">
    <property type="protein sequence ID" value="HIZ35107.1"/>
    <property type="molecule type" value="Genomic_DNA"/>
</dbReference>
<evidence type="ECO:0000313" key="3">
    <source>
        <dbReference type="Proteomes" id="UP000824037"/>
    </source>
</evidence>
<dbReference type="InterPro" id="IPR002725">
    <property type="entry name" value="YgjP-like_metallopeptidase"/>
</dbReference>